<dbReference type="InterPro" id="IPR050900">
    <property type="entry name" value="Transposase_IS3/IS150/IS904"/>
</dbReference>
<dbReference type="InterPro" id="IPR036397">
    <property type="entry name" value="RNaseH_sf"/>
</dbReference>
<dbReference type="Pfam" id="PF13333">
    <property type="entry name" value="rve_2"/>
    <property type="match status" value="1"/>
</dbReference>
<protein>
    <recommendedName>
        <fullName evidence="1">Integrase catalytic domain-containing protein</fullName>
    </recommendedName>
</protein>
<dbReference type="NCBIfam" id="NF033516">
    <property type="entry name" value="transpos_IS3"/>
    <property type="match status" value="1"/>
</dbReference>
<dbReference type="Gene3D" id="3.30.420.10">
    <property type="entry name" value="Ribonuclease H-like superfamily/Ribonuclease H"/>
    <property type="match status" value="1"/>
</dbReference>
<dbReference type="EMBL" id="BAAAQY010000001">
    <property type="protein sequence ID" value="GAA2224819.1"/>
    <property type="molecule type" value="Genomic_DNA"/>
</dbReference>
<comment type="caution">
    <text evidence="2">The sequence shown here is derived from an EMBL/GenBank/DDBJ whole genome shotgun (WGS) entry which is preliminary data.</text>
</comment>
<accession>A0ABP5Q359</accession>
<evidence type="ECO:0000313" key="2">
    <source>
        <dbReference type="EMBL" id="GAA2224819.1"/>
    </source>
</evidence>
<dbReference type="InterPro" id="IPR012337">
    <property type="entry name" value="RNaseH-like_sf"/>
</dbReference>
<dbReference type="SUPFAM" id="SSF53098">
    <property type="entry name" value="Ribonuclease H-like"/>
    <property type="match status" value="1"/>
</dbReference>
<dbReference type="InterPro" id="IPR048020">
    <property type="entry name" value="Transpos_IS3"/>
</dbReference>
<feature type="domain" description="Integrase catalytic" evidence="1">
    <location>
        <begin position="1"/>
        <end position="150"/>
    </location>
</feature>
<dbReference type="PROSITE" id="PS50994">
    <property type="entry name" value="INTEGRASE"/>
    <property type="match status" value="1"/>
</dbReference>
<proteinExistence type="predicted"/>
<evidence type="ECO:0000259" key="1">
    <source>
        <dbReference type="PROSITE" id="PS50994"/>
    </source>
</evidence>
<gene>
    <name evidence="2" type="ORF">GCM10009851_05420</name>
</gene>
<dbReference type="PANTHER" id="PTHR46889">
    <property type="entry name" value="TRANSPOSASE INSF FOR INSERTION SEQUENCE IS3B-RELATED"/>
    <property type="match status" value="1"/>
</dbReference>
<dbReference type="InterPro" id="IPR001584">
    <property type="entry name" value="Integrase_cat-core"/>
</dbReference>
<dbReference type="Pfam" id="PF00665">
    <property type="entry name" value="rve"/>
    <property type="match status" value="1"/>
</dbReference>
<dbReference type="PANTHER" id="PTHR46889:SF4">
    <property type="entry name" value="TRANSPOSASE INSO FOR INSERTION SEQUENCE ELEMENT IS911B-RELATED"/>
    <property type="match status" value="1"/>
</dbReference>
<keyword evidence="3" id="KW-1185">Reference proteome</keyword>
<sequence>MIRTGQGMLRAAVILDSHNREVISWAVADHETPSTVMKALADAIRIRRPAAGCIIHSDRGYQFTSAEWLQLTHDNGLRASIGERKQPQDNAMMESWFASLKNEDIYPAGQPATLTEARMRLFKYVHTYNTSRLHSALGYRTPTEYAKLNQ</sequence>
<organism evidence="2 3">
    <name type="scientific">Herbiconiux moechotypicola</name>
    <dbReference type="NCBI Taxonomy" id="637393"/>
    <lineage>
        <taxon>Bacteria</taxon>
        <taxon>Bacillati</taxon>
        <taxon>Actinomycetota</taxon>
        <taxon>Actinomycetes</taxon>
        <taxon>Micrococcales</taxon>
        <taxon>Microbacteriaceae</taxon>
        <taxon>Herbiconiux</taxon>
    </lineage>
</organism>
<name>A0ABP5Q359_9MICO</name>
<dbReference type="Proteomes" id="UP001500929">
    <property type="component" value="Unassembled WGS sequence"/>
</dbReference>
<reference evidence="3" key="1">
    <citation type="journal article" date="2019" name="Int. J. Syst. Evol. Microbiol.">
        <title>The Global Catalogue of Microorganisms (GCM) 10K type strain sequencing project: providing services to taxonomists for standard genome sequencing and annotation.</title>
        <authorList>
            <consortium name="The Broad Institute Genomics Platform"/>
            <consortium name="The Broad Institute Genome Sequencing Center for Infectious Disease"/>
            <person name="Wu L."/>
            <person name="Ma J."/>
        </authorList>
    </citation>
    <scope>NUCLEOTIDE SEQUENCE [LARGE SCALE GENOMIC DNA]</scope>
    <source>
        <strain evidence="3">JCM 16117</strain>
    </source>
</reference>
<evidence type="ECO:0000313" key="3">
    <source>
        <dbReference type="Proteomes" id="UP001500929"/>
    </source>
</evidence>